<keyword evidence="3" id="KW-1185">Reference proteome</keyword>
<evidence type="ECO:0000313" key="2">
    <source>
        <dbReference type="EMBL" id="MCK8480826.1"/>
    </source>
</evidence>
<name>A0ABT0H8Y1_9FLAO</name>
<dbReference type="Gene3D" id="3.40.250.10">
    <property type="entry name" value="Rhodanese-like domain"/>
    <property type="match status" value="1"/>
</dbReference>
<dbReference type="InterPro" id="IPR050229">
    <property type="entry name" value="GlpE_sulfurtransferase"/>
</dbReference>
<dbReference type="PANTHER" id="PTHR43031">
    <property type="entry name" value="FAD-DEPENDENT OXIDOREDUCTASE"/>
    <property type="match status" value="1"/>
</dbReference>
<dbReference type="InterPro" id="IPR036873">
    <property type="entry name" value="Rhodanese-like_dom_sf"/>
</dbReference>
<dbReference type="PROSITE" id="PS50206">
    <property type="entry name" value="RHODANESE_3"/>
    <property type="match status" value="1"/>
</dbReference>
<feature type="domain" description="Rhodanese" evidence="1">
    <location>
        <begin position="19"/>
        <end position="81"/>
    </location>
</feature>
<sequence>MGFLSFIFGAKKRQVEQYIENGAIILDVRTQREWDQGHVEGSVHIPLNELNNRVGEVKALNKPIIACCESGVRSAKAVKFLNLNNIDAINGGGWVSVKHKL</sequence>
<dbReference type="CDD" id="cd00158">
    <property type="entry name" value="RHOD"/>
    <property type="match status" value="1"/>
</dbReference>
<dbReference type="InterPro" id="IPR001763">
    <property type="entry name" value="Rhodanese-like_dom"/>
</dbReference>
<dbReference type="EMBL" id="JALPQF010000008">
    <property type="protein sequence ID" value="MCK8480826.1"/>
    <property type="molecule type" value="Genomic_DNA"/>
</dbReference>
<comment type="caution">
    <text evidence="2">The sequence shown here is derived from an EMBL/GenBank/DDBJ whole genome shotgun (WGS) entry which is preliminary data.</text>
</comment>
<dbReference type="SMART" id="SM00450">
    <property type="entry name" value="RHOD"/>
    <property type="match status" value="1"/>
</dbReference>
<dbReference type="Pfam" id="PF00581">
    <property type="entry name" value="Rhodanese"/>
    <property type="match status" value="1"/>
</dbReference>
<evidence type="ECO:0000313" key="3">
    <source>
        <dbReference type="Proteomes" id="UP001203687"/>
    </source>
</evidence>
<protein>
    <submittedName>
        <fullName evidence="2">Rhodanese-like domain-containing protein</fullName>
    </submittedName>
</protein>
<proteinExistence type="predicted"/>
<dbReference type="Proteomes" id="UP001203687">
    <property type="component" value="Unassembled WGS sequence"/>
</dbReference>
<dbReference type="RefSeq" id="WP_248412845.1">
    <property type="nucleotide sequence ID" value="NZ_JALPQF010000008.1"/>
</dbReference>
<gene>
    <name evidence="2" type="ORF">MUY34_09345</name>
</gene>
<evidence type="ECO:0000259" key="1">
    <source>
        <dbReference type="PROSITE" id="PS50206"/>
    </source>
</evidence>
<accession>A0ABT0H8Y1</accession>
<dbReference type="SUPFAM" id="SSF52821">
    <property type="entry name" value="Rhodanese/Cell cycle control phosphatase"/>
    <property type="match status" value="1"/>
</dbReference>
<dbReference type="PANTHER" id="PTHR43031:SF1">
    <property type="entry name" value="PYRIDINE NUCLEOTIDE-DISULPHIDE OXIDOREDUCTASE"/>
    <property type="match status" value="1"/>
</dbReference>
<organism evidence="2 3">
    <name type="scientific">Psychroserpens algicola</name>
    <dbReference type="NCBI Taxonomy" id="1719034"/>
    <lineage>
        <taxon>Bacteria</taxon>
        <taxon>Pseudomonadati</taxon>
        <taxon>Bacteroidota</taxon>
        <taxon>Flavobacteriia</taxon>
        <taxon>Flavobacteriales</taxon>
        <taxon>Flavobacteriaceae</taxon>
        <taxon>Psychroserpens</taxon>
    </lineage>
</organism>
<reference evidence="2" key="1">
    <citation type="submission" date="2022-04" db="EMBL/GenBank/DDBJ databases">
        <authorList>
            <person name="Ren T."/>
        </authorList>
    </citation>
    <scope>NUCLEOTIDE SEQUENCE</scope>
    <source>
        <strain evidence="2">F63249</strain>
    </source>
</reference>